<keyword evidence="7" id="KW-1185">Reference proteome</keyword>
<dbReference type="GO" id="GO:0005634">
    <property type="term" value="C:nucleus"/>
    <property type="evidence" value="ECO:0007669"/>
    <property type="project" value="UniProtKB-SubCell"/>
</dbReference>
<organism evidence="6 7">
    <name type="scientific">Fusarium tjaetaba</name>
    <dbReference type="NCBI Taxonomy" id="1567544"/>
    <lineage>
        <taxon>Eukaryota</taxon>
        <taxon>Fungi</taxon>
        <taxon>Dikarya</taxon>
        <taxon>Ascomycota</taxon>
        <taxon>Pezizomycotina</taxon>
        <taxon>Sordariomycetes</taxon>
        <taxon>Hypocreomycetidae</taxon>
        <taxon>Hypocreales</taxon>
        <taxon>Nectriaceae</taxon>
        <taxon>Fusarium</taxon>
        <taxon>Fusarium fujikuroi species complex</taxon>
    </lineage>
</organism>
<dbReference type="AlphaFoldDB" id="A0A8H5S3U9"/>
<keyword evidence="2" id="KW-0479">Metal-binding</keyword>
<dbReference type="GO" id="GO:0000981">
    <property type="term" value="F:DNA-binding transcription factor activity, RNA polymerase II-specific"/>
    <property type="evidence" value="ECO:0007669"/>
    <property type="project" value="InterPro"/>
</dbReference>
<sequence>MGARFDAHDKIRSLEDTYIGESKGLLLADLENICIENVQTCILIANLYAAHLNPSSEALFFRKWYTEIPLRRLLTVHRYWCQSAANHGSRRSSDETELRVPWQPGLWAHKISLVRLFGPIKDLNHRSVHRNIGNDEIESTIASLSAVLQDWEQTIPSCARMSMENLERHIEEGHGGAFIAIHLGYHHYATLLYFRFLEPTASSSPLAAIYQANLDEDVQPVRDALKPNFEAILELRRYWPNTESMMHRLVTFQNYCLLSSDYRTHTLDGWMLRFLIQYSLPLGEKELAPVTAGMDLDMDSFEARAQEVNGQGKYTAFDTEALTLDGVNMYNIDESAAI</sequence>
<dbReference type="EMBL" id="JAAQRI010000040">
    <property type="protein sequence ID" value="KAF5646091.1"/>
    <property type="molecule type" value="Genomic_DNA"/>
</dbReference>
<dbReference type="OrthoDB" id="1924787at2759"/>
<dbReference type="RefSeq" id="XP_037210684.1">
    <property type="nucleotide sequence ID" value="XM_037348348.1"/>
</dbReference>
<proteinExistence type="predicted"/>
<dbReference type="Proteomes" id="UP000530670">
    <property type="component" value="Unassembled WGS sequence"/>
</dbReference>
<evidence type="ECO:0000256" key="3">
    <source>
        <dbReference type="ARBA" id="ARBA00023015"/>
    </source>
</evidence>
<dbReference type="InterPro" id="IPR050815">
    <property type="entry name" value="TF_fung"/>
</dbReference>
<accession>A0A8H5S3U9</accession>
<protein>
    <submittedName>
        <fullName evidence="6">Uncharacterized protein</fullName>
    </submittedName>
</protein>
<evidence type="ECO:0000256" key="4">
    <source>
        <dbReference type="ARBA" id="ARBA00023163"/>
    </source>
</evidence>
<comment type="subcellular location">
    <subcellularLocation>
        <location evidence="1">Nucleus</location>
    </subcellularLocation>
</comment>
<gene>
    <name evidence="6" type="ORF">FTJAE_2180</name>
</gene>
<reference evidence="6 7" key="1">
    <citation type="submission" date="2020-05" db="EMBL/GenBank/DDBJ databases">
        <title>Identification and distribution of gene clusters putatively required for synthesis of sphingolipid metabolism inhibitors in phylogenetically diverse species of the filamentous fungus Fusarium.</title>
        <authorList>
            <person name="Kim H.-S."/>
            <person name="Busman M."/>
            <person name="Brown D.W."/>
            <person name="Divon H."/>
            <person name="Uhlig S."/>
            <person name="Proctor R.H."/>
        </authorList>
    </citation>
    <scope>NUCLEOTIDE SEQUENCE [LARGE SCALE GENOMIC DNA]</scope>
    <source>
        <strain evidence="6 7">NRRL 66243</strain>
    </source>
</reference>
<dbReference type="GeneID" id="59300618"/>
<dbReference type="PANTHER" id="PTHR47338:SF16">
    <property type="entry name" value="TRANSCRIPTION FACTOR, PUTATIVE (AFU_ORTHOLOGUE AFUA_2G09360)-RELATED"/>
    <property type="match status" value="1"/>
</dbReference>
<evidence type="ECO:0000256" key="1">
    <source>
        <dbReference type="ARBA" id="ARBA00004123"/>
    </source>
</evidence>
<dbReference type="CDD" id="cd12148">
    <property type="entry name" value="fungal_TF_MHR"/>
    <property type="match status" value="1"/>
</dbReference>
<evidence type="ECO:0000256" key="2">
    <source>
        <dbReference type="ARBA" id="ARBA00022723"/>
    </source>
</evidence>
<evidence type="ECO:0000313" key="7">
    <source>
        <dbReference type="Proteomes" id="UP000530670"/>
    </source>
</evidence>
<dbReference type="PANTHER" id="PTHR47338">
    <property type="entry name" value="ZN(II)2CYS6 TRANSCRIPTION FACTOR (EUROFUNG)-RELATED"/>
    <property type="match status" value="1"/>
</dbReference>
<name>A0A8H5S3U9_9HYPO</name>
<keyword evidence="3" id="KW-0805">Transcription regulation</keyword>
<comment type="caution">
    <text evidence="6">The sequence shown here is derived from an EMBL/GenBank/DDBJ whole genome shotgun (WGS) entry which is preliminary data.</text>
</comment>
<dbReference type="GO" id="GO:0046872">
    <property type="term" value="F:metal ion binding"/>
    <property type="evidence" value="ECO:0007669"/>
    <property type="project" value="UniProtKB-KW"/>
</dbReference>
<keyword evidence="4" id="KW-0804">Transcription</keyword>
<evidence type="ECO:0000313" key="6">
    <source>
        <dbReference type="EMBL" id="KAF5646091.1"/>
    </source>
</evidence>
<keyword evidence="5" id="KW-0539">Nucleus</keyword>
<evidence type="ECO:0000256" key="5">
    <source>
        <dbReference type="ARBA" id="ARBA00023242"/>
    </source>
</evidence>